<evidence type="ECO:0000259" key="12">
    <source>
        <dbReference type="Pfam" id="PF24621"/>
    </source>
</evidence>
<evidence type="ECO:0000256" key="7">
    <source>
        <dbReference type="ARBA" id="ARBA00023027"/>
    </source>
</evidence>
<dbReference type="RefSeq" id="WP_013314361.1">
    <property type="nucleotide sequence ID" value="NC_014484.1"/>
</dbReference>
<keyword evidence="9" id="KW-0170">Cobalt</keyword>
<reference key="1">
    <citation type="submission" date="2009-08" db="EMBL/GenBank/DDBJ databases">
        <title>The genome sequence of Spirochaeta thermophila DSM6192.</title>
        <authorList>
            <person name="Angelov A."/>
            <person name="Mientus M."/>
            <person name="Wittenberg S."/>
            <person name="Lehmann R."/>
            <person name="Liesegang H."/>
            <person name="Daniel R."/>
            <person name="Liebl W."/>
        </authorList>
    </citation>
    <scope>NUCLEOTIDE SEQUENCE</scope>
    <source>
        <strain>DSM 6192</strain>
    </source>
</reference>
<evidence type="ECO:0000256" key="9">
    <source>
        <dbReference type="ARBA" id="ARBA00023285"/>
    </source>
</evidence>
<evidence type="ECO:0000313" key="14">
    <source>
        <dbReference type="Proteomes" id="UP000001296"/>
    </source>
</evidence>
<dbReference type="InterPro" id="IPR056179">
    <property type="entry name" value="DHQS_C"/>
</dbReference>
<proteinExistence type="predicted"/>
<dbReference type="PIRSF" id="PIRSF001455">
    <property type="entry name" value="DHQ_synth"/>
    <property type="match status" value="1"/>
</dbReference>
<dbReference type="InterPro" id="IPR050071">
    <property type="entry name" value="Dehydroquinate_synthase"/>
</dbReference>
<evidence type="ECO:0000259" key="11">
    <source>
        <dbReference type="Pfam" id="PF01761"/>
    </source>
</evidence>
<evidence type="ECO:0000256" key="6">
    <source>
        <dbReference type="ARBA" id="ARBA00022833"/>
    </source>
</evidence>
<dbReference type="Gene3D" id="1.20.1090.10">
    <property type="entry name" value="Dehydroquinate synthase-like - alpha domain"/>
    <property type="match status" value="1"/>
</dbReference>
<accession>E0RN53</accession>
<dbReference type="PANTHER" id="PTHR43622">
    <property type="entry name" value="3-DEHYDROQUINATE SYNTHASE"/>
    <property type="match status" value="1"/>
</dbReference>
<dbReference type="GO" id="GO:0003856">
    <property type="term" value="F:3-dehydroquinate synthase activity"/>
    <property type="evidence" value="ECO:0007669"/>
    <property type="project" value="UniProtKB-UniRule"/>
</dbReference>
<keyword evidence="5" id="KW-0547">Nucleotide-binding</keyword>
<dbReference type="EMBL" id="CP001698">
    <property type="protein sequence ID" value="ADN02522.1"/>
    <property type="molecule type" value="Genomic_DNA"/>
</dbReference>
<dbReference type="EC" id="4.2.3.4" evidence="10"/>
<evidence type="ECO:0000256" key="1">
    <source>
        <dbReference type="ARBA" id="ARBA00001911"/>
    </source>
</evidence>
<evidence type="ECO:0000313" key="13">
    <source>
        <dbReference type="EMBL" id="ADN02522.1"/>
    </source>
</evidence>
<dbReference type="HOGENOM" id="CLU_001201_0_1_12"/>
<keyword evidence="4" id="KW-0479">Metal-binding</keyword>
<dbReference type="PANTHER" id="PTHR43622:SF1">
    <property type="entry name" value="3-DEHYDROQUINATE SYNTHASE"/>
    <property type="match status" value="1"/>
</dbReference>
<evidence type="ECO:0000256" key="2">
    <source>
        <dbReference type="ARBA" id="ARBA00001941"/>
    </source>
</evidence>
<dbReference type="GO" id="GO:0005737">
    <property type="term" value="C:cytoplasm"/>
    <property type="evidence" value="ECO:0007669"/>
    <property type="project" value="InterPro"/>
</dbReference>
<dbReference type="GO" id="GO:0009073">
    <property type="term" value="P:aromatic amino acid family biosynthetic process"/>
    <property type="evidence" value="ECO:0007669"/>
    <property type="project" value="InterPro"/>
</dbReference>
<dbReference type="eggNOG" id="COG0337">
    <property type="taxonomic scope" value="Bacteria"/>
</dbReference>
<gene>
    <name evidence="13" type="ordered locus">STHERM_c15820</name>
</gene>
<comment type="cofactor">
    <cofactor evidence="1">
        <name>NAD(+)</name>
        <dbReference type="ChEBI" id="CHEBI:57540"/>
    </cofactor>
</comment>
<organism evidence="13 14">
    <name type="scientific">Winmispira thermophila (strain ATCC 49972 / DSM 6192 / RI 19.B1)</name>
    <name type="common">Spirochaeta thermophila</name>
    <dbReference type="NCBI Taxonomy" id="665571"/>
    <lineage>
        <taxon>Bacteria</taxon>
        <taxon>Pseudomonadati</taxon>
        <taxon>Spirochaetota</taxon>
        <taxon>Spirochaetia</taxon>
        <taxon>Winmispirales</taxon>
        <taxon>Winmispiraceae</taxon>
        <taxon>Winmispira</taxon>
    </lineage>
</organism>
<feature type="domain" description="3-dehydroquinate synthase C-terminal" evidence="12">
    <location>
        <begin position="168"/>
        <end position="312"/>
    </location>
</feature>
<keyword evidence="8 13" id="KW-0456">Lyase</keyword>
<evidence type="ECO:0000256" key="5">
    <source>
        <dbReference type="ARBA" id="ARBA00022741"/>
    </source>
</evidence>
<dbReference type="GO" id="GO:0000166">
    <property type="term" value="F:nucleotide binding"/>
    <property type="evidence" value="ECO:0007669"/>
    <property type="project" value="UniProtKB-KW"/>
</dbReference>
<dbReference type="InterPro" id="IPR030963">
    <property type="entry name" value="DHQ_synth_fam"/>
</dbReference>
<dbReference type="NCBIfam" id="TIGR01357">
    <property type="entry name" value="aroB"/>
    <property type="match status" value="1"/>
</dbReference>
<dbReference type="InterPro" id="IPR016037">
    <property type="entry name" value="DHQ_synth_AroB"/>
</dbReference>
<name>E0RN53_WINT6</name>
<dbReference type="GO" id="GO:0046872">
    <property type="term" value="F:metal ion binding"/>
    <property type="evidence" value="ECO:0007669"/>
    <property type="project" value="UniProtKB-KW"/>
</dbReference>
<evidence type="ECO:0000256" key="4">
    <source>
        <dbReference type="ARBA" id="ARBA00022723"/>
    </source>
</evidence>
<dbReference type="Pfam" id="PF01761">
    <property type="entry name" value="DHQ_synthase"/>
    <property type="match status" value="1"/>
</dbReference>
<evidence type="ECO:0000256" key="10">
    <source>
        <dbReference type="NCBIfam" id="TIGR01357"/>
    </source>
</evidence>
<dbReference type="InterPro" id="IPR030960">
    <property type="entry name" value="DHQS/DOIS_N"/>
</dbReference>
<dbReference type="GO" id="GO:0009423">
    <property type="term" value="P:chorismate biosynthetic process"/>
    <property type="evidence" value="ECO:0007669"/>
    <property type="project" value="UniProtKB-UniRule"/>
</dbReference>
<protein>
    <recommendedName>
        <fullName evidence="10">3-dehydroquinate synthase</fullName>
        <ecNumber evidence="10">4.2.3.4</ecNumber>
    </recommendedName>
</protein>
<dbReference type="KEGG" id="sta:STHERM_c15820"/>
<dbReference type="CDD" id="cd08195">
    <property type="entry name" value="DHQS"/>
    <property type="match status" value="1"/>
</dbReference>
<dbReference type="Proteomes" id="UP000001296">
    <property type="component" value="Chromosome"/>
</dbReference>
<dbReference type="Pfam" id="PF24621">
    <property type="entry name" value="DHQS_C"/>
    <property type="match status" value="1"/>
</dbReference>
<reference evidence="13 14" key="2">
    <citation type="journal article" date="2010" name="J. Bacteriol.">
        <title>Genome sequence of the polysaccharide-degrading, thermophilic anaerobe Spirochaeta thermophila DSM 6192.</title>
        <authorList>
            <person name="Angelov A."/>
            <person name="Liebl S."/>
            <person name="Ballschmiter M."/>
            <person name="Bomeke M."/>
            <person name="Lehmann R."/>
            <person name="Liesegang H."/>
            <person name="Daniel R."/>
            <person name="Liebl W."/>
        </authorList>
    </citation>
    <scope>NUCLEOTIDE SEQUENCE [LARGE SCALE GENOMIC DNA]</scope>
    <source>
        <strain evidence="14">ATCC 49972 / DSM 6192 / RI 19.B1</strain>
    </source>
</reference>
<dbReference type="Gene3D" id="3.40.50.1970">
    <property type="match status" value="1"/>
</dbReference>
<feature type="domain" description="3-dehydroquinate synthase N-terminal" evidence="11">
    <location>
        <begin position="54"/>
        <end position="166"/>
    </location>
</feature>
<keyword evidence="7" id="KW-0520">NAD</keyword>
<comment type="cofactor">
    <cofactor evidence="2">
        <name>Co(2+)</name>
        <dbReference type="ChEBI" id="CHEBI:48828"/>
    </cofactor>
</comment>
<dbReference type="SUPFAM" id="SSF56796">
    <property type="entry name" value="Dehydroquinate synthase-like"/>
    <property type="match status" value="1"/>
</dbReference>
<dbReference type="AlphaFoldDB" id="E0RN53"/>
<sequence length="347" mass="38222">MERLFSVRLGEFTTTVVRSSLDEVFSGFEDKDVLLVTDEHVAALLPPTLRYPQVILPPGEQGKRWESVERILEEGFSRGFGRDAAFLGVGGGAVTDVTAFAASLYMRGIEVVLVPTTLLAMVDAALGGKTGIDFLSYKNMVGTFYPAREVRLAVPFVASLPEREYRSGLAEVIKSAMLGDERLFGLLEEERDRILLREKTLVQEMVERALRVKARVVEADFREGGMRAFLNLGHTFGHALESVTGFSRFTHGEAVAWGIRCALDLGRRLGLTDAAYAERITALLDAYGYPSTVGGGISPPALLEAMRMDKKKQRGKIRCVVQRGMGDTLLVDPEETLLTDVVKQFVE</sequence>
<dbReference type="PaxDb" id="665571-STHERM_c15820"/>
<evidence type="ECO:0000256" key="3">
    <source>
        <dbReference type="ARBA" id="ARBA00003485"/>
    </source>
</evidence>
<keyword evidence="6" id="KW-0862">Zinc</keyword>
<comment type="function">
    <text evidence="3">Catalyzes the conversion of 3-deoxy-D-arabino-heptulosonate 7-phosphate (DAHP) to dehydroquinate (DHQ).</text>
</comment>
<evidence type="ECO:0000256" key="8">
    <source>
        <dbReference type="ARBA" id="ARBA00023239"/>
    </source>
</evidence>